<dbReference type="InterPro" id="IPR013785">
    <property type="entry name" value="Aldolase_TIM"/>
</dbReference>
<dbReference type="Pfam" id="PF01081">
    <property type="entry name" value="Aldolase"/>
    <property type="match status" value="1"/>
</dbReference>
<comment type="similarity">
    <text evidence="2">Belongs to the KHG/KDPG aldolase family.</text>
</comment>
<dbReference type="EMBL" id="LWID01000001">
    <property type="protein sequence ID" value="MDG6896092.1"/>
    <property type="molecule type" value="Genomic_DNA"/>
</dbReference>
<evidence type="ECO:0000313" key="6">
    <source>
        <dbReference type="EMBL" id="MDG6896092.1"/>
    </source>
</evidence>
<evidence type="ECO:0000313" key="7">
    <source>
        <dbReference type="Proteomes" id="UP001155500"/>
    </source>
</evidence>
<comment type="subunit">
    <text evidence="3">Homotrimer.</text>
</comment>
<comment type="pathway">
    <text evidence="1">Carbohydrate acid metabolism.</text>
</comment>
<dbReference type="Proteomes" id="UP001155500">
    <property type="component" value="Unassembled WGS sequence"/>
</dbReference>
<evidence type="ECO:0000256" key="5">
    <source>
        <dbReference type="ARBA" id="ARBA00023277"/>
    </source>
</evidence>
<dbReference type="AlphaFoldDB" id="A0A9X4PD42"/>
<evidence type="ECO:0000256" key="2">
    <source>
        <dbReference type="ARBA" id="ARBA00006906"/>
    </source>
</evidence>
<comment type="caution">
    <text evidence="6">The sequence shown here is derived from an EMBL/GenBank/DDBJ whole genome shotgun (WGS) entry which is preliminary data.</text>
</comment>
<evidence type="ECO:0008006" key="8">
    <source>
        <dbReference type="Google" id="ProtNLM"/>
    </source>
</evidence>
<evidence type="ECO:0000256" key="4">
    <source>
        <dbReference type="ARBA" id="ARBA00023239"/>
    </source>
</evidence>
<accession>A0A9X4PD42</accession>
<protein>
    <recommendedName>
        <fullName evidence="8">2-dehydro-3-deoxy-6-phosphogalactonate aldolase</fullName>
    </recommendedName>
</protein>
<dbReference type="NCBIfam" id="NF006600">
    <property type="entry name" value="PRK09140.1"/>
    <property type="match status" value="1"/>
</dbReference>
<evidence type="ECO:0000256" key="3">
    <source>
        <dbReference type="ARBA" id="ARBA00011233"/>
    </source>
</evidence>
<dbReference type="PANTHER" id="PTHR30246:SF1">
    <property type="entry name" value="2-DEHYDRO-3-DEOXY-6-PHOSPHOGALACTONATE ALDOLASE-RELATED"/>
    <property type="match status" value="1"/>
</dbReference>
<dbReference type="Gene3D" id="3.20.20.70">
    <property type="entry name" value="Aldolase class I"/>
    <property type="match status" value="1"/>
</dbReference>
<dbReference type="RefSeq" id="WP_279573453.1">
    <property type="nucleotide sequence ID" value="NZ_LWID01000001.1"/>
</dbReference>
<dbReference type="PANTHER" id="PTHR30246">
    <property type="entry name" value="2-KETO-3-DEOXY-6-PHOSPHOGLUCONATE ALDOLASE"/>
    <property type="match status" value="1"/>
</dbReference>
<sequence>MNKLFSQYLQQNPIIAILRGIQPQNCLAISQILYDLGIRIIEVPLNSPNPFISIQRLADTFQHKAIIGAGTVLTDQQVEQVYQAGGKIIIAPNLDLQVGIAAKQRQMLWLPGVFTPSEAFLALNHGADALKIFPAEAISPQTIKAWRTVLPVTSKLIAVGGINHHNIHLYLTYCDGIGIGNGLFNVGDDTATVLNKTKSILQTIN</sequence>
<keyword evidence="7" id="KW-1185">Reference proteome</keyword>
<dbReference type="CDD" id="cd00452">
    <property type="entry name" value="KDPG_aldolase"/>
    <property type="match status" value="1"/>
</dbReference>
<keyword evidence="4" id="KW-0456">Lyase</keyword>
<dbReference type="SUPFAM" id="SSF51569">
    <property type="entry name" value="Aldolase"/>
    <property type="match status" value="1"/>
</dbReference>
<gene>
    <name evidence="6" type="ORF">A6A20_10780</name>
</gene>
<evidence type="ECO:0000256" key="1">
    <source>
        <dbReference type="ARBA" id="ARBA00004761"/>
    </source>
</evidence>
<dbReference type="GO" id="GO:0016829">
    <property type="term" value="F:lyase activity"/>
    <property type="evidence" value="ECO:0007669"/>
    <property type="project" value="UniProtKB-KW"/>
</dbReference>
<organism evidence="6 7">
    <name type="scientific">Volucribacter amazonae</name>
    <dbReference type="NCBI Taxonomy" id="256731"/>
    <lineage>
        <taxon>Bacteria</taxon>
        <taxon>Pseudomonadati</taxon>
        <taxon>Pseudomonadota</taxon>
        <taxon>Gammaproteobacteria</taxon>
        <taxon>Pasteurellales</taxon>
        <taxon>Pasteurellaceae</taxon>
        <taxon>Volucribacter</taxon>
    </lineage>
</organism>
<reference evidence="6" key="1">
    <citation type="submission" date="2016-03" db="EMBL/GenBank/DDBJ databases">
        <title>Co-evolution between Pasteurellaceae and their hosts.</title>
        <authorList>
            <person name="Hansen M.J."/>
            <person name="Bojesen A.M."/>
            <person name="Planet P."/>
        </authorList>
    </citation>
    <scope>NUCLEOTIDE SEQUENCE</scope>
    <source>
        <strain evidence="6">146/S8/89</strain>
    </source>
</reference>
<dbReference type="InterPro" id="IPR000887">
    <property type="entry name" value="Aldlse_KDPG_KHG"/>
</dbReference>
<name>A0A9X4PD42_9PAST</name>
<proteinExistence type="inferred from homology"/>
<keyword evidence="5" id="KW-0119">Carbohydrate metabolism</keyword>